<reference evidence="11" key="1">
    <citation type="journal article" date="2021" name="PeerJ">
        <title>Extensive microbial diversity within the chicken gut microbiome revealed by metagenomics and culture.</title>
        <authorList>
            <person name="Gilroy R."/>
            <person name="Ravi A."/>
            <person name="Getino M."/>
            <person name="Pursley I."/>
            <person name="Horton D.L."/>
            <person name="Alikhan N.F."/>
            <person name="Baker D."/>
            <person name="Gharbi K."/>
            <person name="Hall N."/>
            <person name="Watson M."/>
            <person name="Adriaenssens E.M."/>
            <person name="Foster-Nyarko E."/>
            <person name="Jarju S."/>
            <person name="Secka A."/>
            <person name="Antonio M."/>
            <person name="Oren A."/>
            <person name="Chaudhuri R.R."/>
            <person name="La Ragione R."/>
            <person name="Hildebrand F."/>
            <person name="Pallen M.J."/>
        </authorList>
    </citation>
    <scope>NUCLEOTIDE SEQUENCE</scope>
    <source>
        <strain evidence="11">CHK193-4272</strain>
    </source>
</reference>
<gene>
    <name evidence="4 11" type="primary">hemA</name>
    <name evidence="11" type="ORF">H9746_08930</name>
</gene>
<dbReference type="Pfam" id="PF01488">
    <property type="entry name" value="Shikimate_DH"/>
    <property type="match status" value="1"/>
</dbReference>
<dbReference type="EMBL" id="DXIE01000051">
    <property type="protein sequence ID" value="HIV62944.1"/>
    <property type="molecule type" value="Genomic_DNA"/>
</dbReference>
<feature type="site" description="Important for activity" evidence="4 8">
    <location>
        <position position="95"/>
    </location>
</feature>
<dbReference type="InterPro" id="IPR036343">
    <property type="entry name" value="GluRdtase_N_sf"/>
</dbReference>
<dbReference type="EC" id="1.2.1.70" evidence="4"/>
<comment type="similarity">
    <text evidence="4">Belongs to the glutamyl-tRNA reductase family.</text>
</comment>
<dbReference type="Pfam" id="PF05201">
    <property type="entry name" value="GlutR_N"/>
    <property type="match status" value="1"/>
</dbReference>
<comment type="function">
    <text evidence="4">Catalyzes the NADPH-dependent reduction of glutamyl-tRNA(Glu) to glutamate 1-semialdehyde (GSA).</text>
</comment>
<dbReference type="HAMAP" id="MF_00087">
    <property type="entry name" value="Glu_tRNA_reductase"/>
    <property type="match status" value="1"/>
</dbReference>
<dbReference type="InterPro" id="IPR018214">
    <property type="entry name" value="GluRdtase_CS"/>
</dbReference>
<dbReference type="SUPFAM" id="SSF69742">
    <property type="entry name" value="Glutamyl tRNA-reductase catalytic, N-terminal domain"/>
    <property type="match status" value="1"/>
</dbReference>
<sequence>MNIQMIGIDYHKADISKREPLSFTQNQVINLLPKLASGQNVLACALLATCNRTELYLHTKENIDALELLSNAANLNKNDYLGCTVSRYNYDAIRHLMEVSSGLQSQIFGDDQIVTQVKNAMQLARNAKTLDNVLETLFRRAVTAGKRVKTETRFYTVPPSAAAKSVQMAKDFFGDLSGKKAVIIGNGEMGRLAASLLAEQNCDVTITLRTYRHGQTIVPAKCKTHSYDDRYTLIDGVDLVCSATTSPHCTITYEKLIALNKLPKLFIDLAMPRDIDSQISNISNITVWNLDNLGSLNDENEEDIQHANEILEKEICDFYAWNNYRSALPVISQIKDDITKRIYFDKQYDDFKQDNDLDSLIKLSVNKAVDLLLGGMKDTINQDKLSQCLEHIRKGL</sequence>
<accession>A0A9D1PIX8</accession>
<evidence type="ECO:0000313" key="11">
    <source>
        <dbReference type="EMBL" id="HIV62944.1"/>
    </source>
</evidence>
<dbReference type="GO" id="GO:0019353">
    <property type="term" value="P:protoporphyrinogen IX biosynthetic process from glutamate"/>
    <property type="evidence" value="ECO:0007669"/>
    <property type="project" value="TreeGrafter"/>
</dbReference>
<dbReference type="AlphaFoldDB" id="A0A9D1PIX8"/>
<dbReference type="PANTHER" id="PTHR43013:SF1">
    <property type="entry name" value="GLUTAMYL-TRNA REDUCTASE"/>
    <property type="match status" value="1"/>
</dbReference>
<dbReference type="InterPro" id="IPR036291">
    <property type="entry name" value="NAD(P)-bd_dom_sf"/>
</dbReference>
<comment type="domain">
    <text evidence="4">Possesses an unusual extended V-shaped dimeric structure with each monomer consisting of three distinct domains arranged along a curved 'spinal' alpha-helix. The N-terminal catalytic domain specifically recognizes the glutamate moiety of the substrate. The second domain is the NADPH-binding domain, and the third C-terminal domain is responsible for dimerization.</text>
</comment>
<evidence type="ECO:0000256" key="8">
    <source>
        <dbReference type="PIRSR" id="PIRSR000445-4"/>
    </source>
</evidence>
<keyword evidence="2 4" id="KW-0560">Oxidoreductase</keyword>
<evidence type="ECO:0000256" key="7">
    <source>
        <dbReference type="PIRSR" id="PIRSR000445-3"/>
    </source>
</evidence>
<proteinExistence type="inferred from homology"/>
<dbReference type="FunFam" id="3.30.460.30:FF:000001">
    <property type="entry name" value="Glutamyl-tRNA reductase"/>
    <property type="match status" value="1"/>
</dbReference>
<dbReference type="CDD" id="cd05213">
    <property type="entry name" value="NAD_bind_Glutamyl_tRNA_reduct"/>
    <property type="match status" value="1"/>
</dbReference>
<dbReference type="GO" id="GO:0008883">
    <property type="term" value="F:glutamyl-tRNA reductase activity"/>
    <property type="evidence" value="ECO:0007669"/>
    <property type="project" value="UniProtKB-UniRule"/>
</dbReference>
<dbReference type="SUPFAM" id="SSF51735">
    <property type="entry name" value="NAD(P)-binding Rossmann-fold domains"/>
    <property type="match status" value="1"/>
</dbReference>
<evidence type="ECO:0000256" key="6">
    <source>
        <dbReference type="PIRSR" id="PIRSR000445-2"/>
    </source>
</evidence>
<dbReference type="Gene3D" id="3.40.50.720">
    <property type="entry name" value="NAD(P)-binding Rossmann-like Domain"/>
    <property type="match status" value="1"/>
</dbReference>
<feature type="domain" description="Quinate/shikimate 5-dehydrogenase/glutamyl-tRNA reductase" evidence="9">
    <location>
        <begin position="168"/>
        <end position="294"/>
    </location>
</feature>
<organism evidence="11 12">
    <name type="scientific">Candidatus Butyricicoccus avistercoris</name>
    <dbReference type="NCBI Taxonomy" id="2838518"/>
    <lineage>
        <taxon>Bacteria</taxon>
        <taxon>Bacillati</taxon>
        <taxon>Bacillota</taxon>
        <taxon>Clostridia</taxon>
        <taxon>Eubacteriales</taxon>
        <taxon>Butyricicoccaceae</taxon>
        <taxon>Butyricicoccus</taxon>
    </lineage>
</organism>
<name>A0A9D1PIX8_9FIRM</name>
<keyword evidence="3 4" id="KW-0627">Porphyrin biosynthesis</keyword>
<dbReference type="InterPro" id="IPR000343">
    <property type="entry name" value="4pyrrol_synth_GluRdtase"/>
</dbReference>
<evidence type="ECO:0000259" key="10">
    <source>
        <dbReference type="Pfam" id="PF05201"/>
    </source>
</evidence>
<dbReference type="PROSITE" id="PS00747">
    <property type="entry name" value="GLUTR"/>
    <property type="match status" value="1"/>
</dbReference>
<comment type="miscellaneous">
    <text evidence="4">During catalysis, the active site Cys acts as a nucleophile attacking the alpha-carbonyl group of tRNA-bound glutamate with the formation of a thioester intermediate between enzyme and glutamate, and the concomitant release of tRNA(Glu). The thioester intermediate is finally reduced by direct hydride transfer from NADPH, to form the product GSA.</text>
</comment>
<feature type="binding site" evidence="4 6">
    <location>
        <begin position="49"/>
        <end position="52"/>
    </location>
    <ligand>
        <name>substrate</name>
    </ligand>
</feature>
<feature type="binding site" evidence="4 7">
    <location>
        <begin position="185"/>
        <end position="190"/>
    </location>
    <ligand>
        <name>NADP(+)</name>
        <dbReference type="ChEBI" id="CHEBI:58349"/>
    </ligand>
</feature>
<protein>
    <recommendedName>
        <fullName evidence="4">Glutamyl-tRNA reductase</fullName>
        <shortName evidence="4">GluTR</shortName>
        <ecNumber evidence="4">1.2.1.70</ecNumber>
    </recommendedName>
</protein>
<evidence type="ECO:0000259" key="9">
    <source>
        <dbReference type="Pfam" id="PF01488"/>
    </source>
</evidence>
<dbReference type="PANTHER" id="PTHR43013">
    <property type="entry name" value="GLUTAMYL-TRNA REDUCTASE"/>
    <property type="match status" value="1"/>
</dbReference>
<evidence type="ECO:0000313" key="12">
    <source>
        <dbReference type="Proteomes" id="UP000886808"/>
    </source>
</evidence>
<feature type="binding site" evidence="4 6">
    <location>
        <position position="116"/>
    </location>
    <ligand>
        <name>substrate</name>
    </ligand>
</feature>
<dbReference type="NCBIfam" id="TIGR01035">
    <property type="entry name" value="hemA"/>
    <property type="match status" value="1"/>
</dbReference>
<dbReference type="Proteomes" id="UP000886808">
    <property type="component" value="Unassembled WGS sequence"/>
</dbReference>
<comment type="catalytic activity">
    <reaction evidence="4">
        <text>(S)-4-amino-5-oxopentanoate + tRNA(Glu) + NADP(+) = L-glutamyl-tRNA(Glu) + NADPH + H(+)</text>
        <dbReference type="Rhea" id="RHEA:12344"/>
        <dbReference type="Rhea" id="RHEA-COMP:9663"/>
        <dbReference type="Rhea" id="RHEA-COMP:9680"/>
        <dbReference type="ChEBI" id="CHEBI:15378"/>
        <dbReference type="ChEBI" id="CHEBI:57501"/>
        <dbReference type="ChEBI" id="CHEBI:57783"/>
        <dbReference type="ChEBI" id="CHEBI:58349"/>
        <dbReference type="ChEBI" id="CHEBI:78442"/>
        <dbReference type="ChEBI" id="CHEBI:78520"/>
        <dbReference type="EC" id="1.2.1.70"/>
    </reaction>
</comment>
<reference evidence="11" key="2">
    <citation type="submission" date="2021-04" db="EMBL/GenBank/DDBJ databases">
        <authorList>
            <person name="Gilroy R."/>
        </authorList>
    </citation>
    <scope>NUCLEOTIDE SEQUENCE</scope>
    <source>
        <strain evidence="11">CHK193-4272</strain>
    </source>
</reference>
<evidence type="ECO:0000256" key="2">
    <source>
        <dbReference type="ARBA" id="ARBA00023002"/>
    </source>
</evidence>
<evidence type="ECO:0000256" key="5">
    <source>
        <dbReference type="PIRSR" id="PIRSR000445-1"/>
    </source>
</evidence>
<evidence type="ECO:0000256" key="1">
    <source>
        <dbReference type="ARBA" id="ARBA00022857"/>
    </source>
</evidence>
<evidence type="ECO:0000256" key="4">
    <source>
        <dbReference type="HAMAP-Rule" id="MF_00087"/>
    </source>
</evidence>
<dbReference type="PIRSF" id="PIRSF000445">
    <property type="entry name" value="4pyrrol_synth_GluRdtase"/>
    <property type="match status" value="1"/>
</dbReference>
<feature type="active site" description="Nucleophile" evidence="4 5">
    <location>
        <position position="50"/>
    </location>
</feature>
<feature type="binding site" evidence="4 6">
    <location>
        <begin position="110"/>
        <end position="112"/>
    </location>
    <ligand>
        <name>substrate</name>
    </ligand>
</feature>
<feature type="binding site" evidence="4 6">
    <location>
        <position position="105"/>
    </location>
    <ligand>
        <name>substrate</name>
    </ligand>
</feature>
<keyword evidence="1 4" id="KW-0521">NADP</keyword>
<dbReference type="InterPro" id="IPR015895">
    <property type="entry name" value="4pyrrol_synth_GluRdtase_N"/>
</dbReference>
<evidence type="ECO:0000256" key="3">
    <source>
        <dbReference type="ARBA" id="ARBA00023244"/>
    </source>
</evidence>
<dbReference type="Gene3D" id="3.30.460.30">
    <property type="entry name" value="Glutamyl-tRNA reductase, N-terminal domain"/>
    <property type="match status" value="1"/>
</dbReference>
<comment type="pathway">
    <text evidence="4">Porphyrin-containing compound metabolism; protoporphyrin-IX biosynthesis; 5-aminolevulinate from L-glutamyl-tRNA(Glu): step 1/2.</text>
</comment>
<comment type="caution">
    <text evidence="11">The sequence shown here is derived from an EMBL/GenBank/DDBJ whole genome shotgun (WGS) entry which is preliminary data.</text>
</comment>
<feature type="domain" description="Glutamyl-tRNA reductase N-terminal" evidence="10">
    <location>
        <begin position="6"/>
        <end position="152"/>
    </location>
</feature>
<dbReference type="InterPro" id="IPR006151">
    <property type="entry name" value="Shikm_DH/Glu-tRNA_Rdtase"/>
</dbReference>
<comment type="subunit">
    <text evidence="4">Homodimer.</text>
</comment>
<dbReference type="GO" id="GO:0050661">
    <property type="term" value="F:NADP binding"/>
    <property type="evidence" value="ECO:0007669"/>
    <property type="project" value="InterPro"/>
</dbReference>